<reference evidence="1" key="1">
    <citation type="journal article" date="2015" name="Genome Biol. Evol.">
        <title>Organellar Genomes of White Spruce (Picea glauca): Assembly and Annotation.</title>
        <authorList>
            <person name="Jackman S.D."/>
            <person name="Warren R.L."/>
            <person name="Gibb E.A."/>
            <person name="Vandervalk B.P."/>
            <person name="Mohamadi H."/>
            <person name="Chu J."/>
            <person name="Raymond A."/>
            <person name="Pleasance S."/>
            <person name="Coope R."/>
            <person name="Wildung M.R."/>
            <person name="Ritland C.E."/>
            <person name="Bousquet J."/>
            <person name="Jones S.J."/>
            <person name="Bohlmann J."/>
            <person name="Birol I."/>
        </authorList>
    </citation>
    <scope>NUCLEOTIDE SEQUENCE [LARGE SCALE GENOMIC DNA]</scope>
    <source>
        <tissue evidence="1">Flushing bud</tissue>
    </source>
</reference>
<protein>
    <submittedName>
        <fullName evidence="1">Uncharacterized protein</fullName>
    </submittedName>
</protein>
<evidence type="ECO:0000313" key="1">
    <source>
        <dbReference type="EMBL" id="KUM45712.1"/>
    </source>
</evidence>
<proteinExistence type="predicted"/>
<name>A0A117NFS7_PICGL</name>
<geneLocation type="mitochondrion" evidence="1"/>
<accession>A0A117NFS7</accession>
<keyword evidence="1" id="KW-0496">Mitochondrion</keyword>
<gene>
    <name evidence="1" type="ORF">ABT39_MTgene2276</name>
</gene>
<organism evidence="1">
    <name type="scientific">Picea glauca</name>
    <name type="common">White spruce</name>
    <name type="synonym">Pinus glauca</name>
    <dbReference type="NCBI Taxonomy" id="3330"/>
    <lineage>
        <taxon>Eukaryota</taxon>
        <taxon>Viridiplantae</taxon>
        <taxon>Streptophyta</taxon>
        <taxon>Embryophyta</taxon>
        <taxon>Tracheophyta</taxon>
        <taxon>Spermatophyta</taxon>
        <taxon>Pinopsida</taxon>
        <taxon>Pinidae</taxon>
        <taxon>Conifers I</taxon>
        <taxon>Pinales</taxon>
        <taxon>Pinaceae</taxon>
        <taxon>Picea</taxon>
    </lineage>
</organism>
<dbReference type="AlphaFoldDB" id="A0A117NFS7"/>
<comment type="caution">
    <text evidence="1">The sequence shown here is derived from an EMBL/GenBank/DDBJ whole genome shotgun (WGS) entry which is preliminary data.</text>
</comment>
<sequence length="57" mass="6421">MGQLFFYCLFAWDGMCVVCLDLRSYWAYLLATLRLSLPCLRGACSLGFISSSSFLPL</sequence>
<dbReference type="EMBL" id="LKAM01000016">
    <property type="protein sequence ID" value="KUM45712.1"/>
    <property type="molecule type" value="Genomic_DNA"/>
</dbReference>